<dbReference type="PROSITE" id="PS51257">
    <property type="entry name" value="PROKAR_LIPOPROTEIN"/>
    <property type="match status" value="1"/>
</dbReference>
<keyword evidence="4" id="KW-1185">Reference proteome</keyword>
<evidence type="ECO:0000256" key="1">
    <source>
        <dbReference type="SAM" id="MobiDB-lite"/>
    </source>
</evidence>
<gene>
    <name evidence="3" type="ORF">ACFPYK_01045</name>
</gene>
<dbReference type="RefSeq" id="WP_153816625.1">
    <property type="nucleotide sequence ID" value="NZ_JBHSQL010000001.1"/>
</dbReference>
<feature type="signal peptide" evidence="2">
    <location>
        <begin position="1"/>
        <end position="21"/>
    </location>
</feature>
<accession>A0ABW1QGJ2</accession>
<name>A0ABW1QGJ2_9ACTN</name>
<evidence type="ECO:0008006" key="5">
    <source>
        <dbReference type="Google" id="ProtNLM"/>
    </source>
</evidence>
<protein>
    <recommendedName>
        <fullName evidence="5">SurA N-terminal domain-containing protein</fullName>
    </recommendedName>
</protein>
<sequence length="223" mass="22927">MPRRLPIRPLLAAAAASLVLAGCGTVQPGDAVVVGDSRLSMTKLDELADAGCTFLATAAASQGSAVPGQGAVRQVIVTQALQLEGALAVAAREGIEVPEAQWQLPLAQQEQLKEMFSGDDLETAKELLERDYQSLALRAAIGGAEAGEPVTPENTQELTELGSAAVVEELSTLDASVDPRFGVDGVGQPDAGLSLSASSEQLAEVDPSTLPANQQCHGVESSE</sequence>
<proteinExistence type="predicted"/>
<organism evidence="3 4">
    <name type="scientific">Mumia xiangluensis</name>
    <dbReference type="NCBI Taxonomy" id="1678900"/>
    <lineage>
        <taxon>Bacteria</taxon>
        <taxon>Bacillati</taxon>
        <taxon>Actinomycetota</taxon>
        <taxon>Actinomycetes</taxon>
        <taxon>Propionibacteriales</taxon>
        <taxon>Nocardioidaceae</taxon>
        <taxon>Mumia</taxon>
    </lineage>
</organism>
<dbReference type="Proteomes" id="UP001596097">
    <property type="component" value="Unassembled WGS sequence"/>
</dbReference>
<evidence type="ECO:0000313" key="3">
    <source>
        <dbReference type="EMBL" id="MFC6147959.1"/>
    </source>
</evidence>
<keyword evidence="2" id="KW-0732">Signal</keyword>
<evidence type="ECO:0000313" key="4">
    <source>
        <dbReference type="Proteomes" id="UP001596097"/>
    </source>
</evidence>
<feature type="chain" id="PRO_5045063507" description="SurA N-terminal domain-containing protein" evidence="2">
    <location>
        <begin position="22"/>
        <end position="223"/>
    </location>
</feature>
<reference evidence="4" key="1">
    <citation type="journal article" date="2019" name="Int. J. Syst. Evol. Microbiol.">
        <title>The Global Catalogue of Microorganisms (GCM) 10K type strain sequencing project: providing services to taxonomists for standard genome sequencing and annotation.</title>
        <authorList>
            <consortium name="The Broad Institute Genomics Platform"/>
            <consortium name="The Broad Institute Genome Sequencing Center for Infectious Disease"/>
            <person name="Wu L."/>
            <person name="Ma J."/>
        </authorList>
    </citation>
    <scope>NUCLEOTIDE SEQUENCE [LARGE SCALE GENOMIC DNA]</scope>
    <source>
        <strain evidence="4">CGMCC 4.7198</strain>
    </source>
</reference>
<comment type="caution">
    <text evidence="3">The sequence shown here is derived from an EMBL/GenBank/DDBJ whole genome shotgun (WGS) entry which is preliminary data.</text>
</comment>
<feature type="compositionally biased region" description="Low complexity" evidence="1">
    <location>
        <begin position="193"/>
        <end position="204"/>
    </location>
</feature>
<dbReference type="EMBL" id="JBHSQL010000001">
    <property type="protein sequence ID" value="MFC6147959.1"/>
    <property type="molecule type" value="Genomic_DNA"/>
</dbReference>
<feature type="region of interest" description="Disordered" evidence="1">
    <location>
        <begin position="179"/>
        <end position="223"/>
    </location>
</feature>
<evidence type="ECO:0000256" key="2">
    <source>
        <dbReference type="SAM" id="SignalP"/>
    </source>
</evidence>